<name>A0A9P5XEM7_9AGAR</name>
<comment type="caution">
    <text evidence="2">The sequence shown here is derived from an EMBL/GenBank/DDBJ whole genome shotgun (WGS) entry which is preliminary data.</text>
</comment>
<dbReference type="OrthoDB" id="2921613at2759"/>
<organism evidence="2 3">
    <name type="scientific">Macrolepiota fuliginosa MF-IS2</name>
    <dbReference type="NCBI Taxonomy" id="1400762"/>
    <lineage>
        <taxon>Eukaryota</taxon>
        <taxon>Fungi</taxon>
        <taxon>Dikarya</taxon>
        <taxon>Basidiomycota</taxon>
        <taxon>Agaricomycotina</taxon>
        <taxon>Agaricomycetes</taxon>
        <taxon>Agaricomycetidae</taxon>
        <taxon>Agaricales</taxon>
        <taxon>Agaricineae</taxon>
        <taxon>Agaricaceae</taxon>
        <taxon>Macrolepiota</taxon>
    </lineage>
</organism>
<feature type="region of interest" description="Disordered" evidence="1">
    <location>
        <begin position="263"/>
        <end position="286"/>
    </location>
</feature>
<evidence type="ECO:0000256" key="1">
    <source>
        <dbReference type="SAM" id="MobiDB-lite"/>
    </source>
</evidence>
<reference evidence="2" key="1">
    <citation type="submission" date="2020-11" db="EMBL/GenBank/DDBJ databases">
        <authorList>
            <consortium name="DOE Joint Genome Institute"/>
            <person name="Ahrendt S."/>
            <person name="Riley R."/>
            <person name="Andreopoulos W."/>
            <person name="Labutti K."/>
            <person name="Pangilinan J."/>
            <person name="Ruiz-Duenas F.J."/>
            <person name="Barrasa J.M."/>
            <person name="Sanchez-Garcia M."/>
            <person name="Camarero S."/>
            <person name="Miyauchi S."/>
            <person name="Serrano A."/>
            <person name="Linde D."/>
            <person name="Babiker R."/>
            <person name="Drula E."/>
            <person name="Ayuso-Fernandez I."/>
            <person name="Pacheco R."/>
            <person name="Padilla G."/>
            <person name="Ferreira P."/>
            <person name="Barriuso J."/>
            <person name="Kellner H."/>
            <person name="Castanera R."/>
            <person name="Alfaro M."/>
            <person name="Ramirez L."/>
            <person name="Pisabarro A.G."/>
            <person name="Kuo A."/>
            <person name="Tritt A."/>
            <person name="Lipzen A."/>
            <person name="He G."/>
            <person name="Yan M."/>
            <person name="Ng V."/>
            <person name="Cullen D."/>
            <person name="Martin F."/>
            <person name="Rosso M.-N."/>
            <person name="Henrissat B."/>
            <person name="Hibbett D."/>
            <person name="Martinez A.T."/>
            <person name="Grigoriev I.V."/>
        </authorList>
    </citation>
    <scope>NUCLEOTIDE SEQUENCE</scope>
    <source>
        <strain evidence="2">MF-IS2</strain>
    </source>
</reference>
<sequence>MSTPRIKSKLSILCYDSSDMDKRDTESLCPREPSNDELDSTAKKAAPSNRKTTISRLSFPFVKSAKSPPSKAVKSSSPPSTAPSQPVSAPIASSKRDMKPSSPPVTPLPFPHLPHCNPQRHNYRHRGYSRHALAHIKWFWATREDVWEVKAGPVRTVKPQLEESFLETALDDPLASPLNSPCQKRKSALHPVHPQELELPPMSIHPRRGDLSALHDAFCIQIDRTFVNLPMWTIAKTLWMHDVHLASQQRMYADDAFDVYDETESESDPLDTAASSVMSSDDSDATLVDSETESELSLGGTGTRDQEKCFALSRYAYSSSRRTVASSSGKVLARRSSWATDWYRRWECMIEISHRGHFASGRRKFFINQDAEETPEYS</sequence>
<dbReference type="EMBL" id="MU151172">
    <property type="protein sequence ID" value="KAF9448130.1"/>
    <property type="molecule type" value="Genomic_DNA"/>
</dbReference>
<feature type="compositionally biased region" description="Low complexity" evidence="1">
    <location>
        <begin position="58"/>
        <end position="90"/>
    </location>
</feature>
<dbReference type="Proteomes" id="UP000807342">
    <property type="component" value="Unassembled WGS sequence"/>
</dbReference>
<feature type="region of interest" description="Disordered" evidence="1">
    <location>
        <begin position="15"/>
        <end position="110"/>
    </location>
</feature>
<proteinExistence type="predicted"/>
<evidence type="ECO:0000313" key="3">
    <source>
        <dbReference type="Proteomes" id="UP000807342"/>
    </source>
</evidence>
<feature type="compositionally biased region" description="Pro residues" evidence="1">
    <location>
        <begin position="101"/>
        <end position="110"/>
    </location>
</feature>
<accession>A0A9P5XEM7</accession>
<gene>
    <name evidence="2" type="ORF">P691DRAFT_792887</name>
</gene>
<protein>
    <submittedName>
        <fullName evidence="2">Uncharacterized protein</fullName>
    </submittedName>
</protein>
<dbReference type="AlphaFoldDB" id="A0A9P5XEM7"/>
<keyword evidence="3" id="KW-1185">Reference proteome</keyword>
<evidence type="ECO:0000313" key="2">
    <source>
        <dbReference type="EMBL" id="KAF9448130.1"/>
    </source>
</evidence>